<keyword evidence="2" id="KW-1185">Reference proteome</keyword>
<dbReference type="Proteomes" id="UP001468798">
    <property type="component" value="Unassembled WGS sequence"/>
</dbReference>
<reference evidence="1 2" key="1">
    <citation type="submission" date="2024-03" db="EMBL/GenBank/DDBJ databases">
        <title>Two novel species of the genus Flavobacterium exhibiting potentially degradation of complex polysaccharides.</title>
        <authorList>
            <person name="Lian X."/>
        </authorList>
    </citation>
    <scope>NUCLEOTIDE SEQUENCE [LARGE SCALE GENOMIC DNA]</scope>
    <source>
        <strain evidence="1 2">N6</strain>
    </source>
</reference>
<organism evidence="1 2">
    <name type="scientific">Flavobacterium polysaccharolyticum</name>
    <dbReference type="NCBI Taxonomy" id="3133148"/>
    <lineage>
        <taxon>Bacteria</taxon>
        <taxon>Pseudomonadati</taxon>
        <taxon>Bacteroidota</taxon>
        <taxon>Flavobacteriia</taxon>
        <taxon>Flavobacteriales</taxon>
        <taxon>Flavobacteriaceae</taxon>
        <taxon>Flavobacterium</taxon>
    </lineage>
</organism>
<gene>
    <name evidence="1" type="ORF">WFZ86_16515</name>
</gene>
<evidence type="ECO:0000313" key="1">
    <source>
        <dbReference type="EMBL" id="MEM0578107.1"/>
    </source>
</evidence>
<protein>
    <recommendedName>
        <fullName evidence="3">Outer membrane protein beta-barrel domain-containing protein</fullName>
    </recommendedName>
</protein>
<comment type="caution">
    <text evidence="1">The sequence shown here is derived from an EMBL/GenBank/DDBJ whole genome shotgun (WGS) entry which is preliminary data.</text>
</comment>
<evidence type="ECO:0008006" key="3">
    <source>
        <dbReference type="Google" id="ProtNLM"/>
    </source>
</evidence>
<proteinExistence type="predicted"/>
<evidence type="ECO:0000313" key="2">
    <source>
        <dbReference type="Proteomes" id="UP001468798"/>
    </source>
</evidence>
<accession>A0ABU9NUR0</accession>
<dbReference type="RefSeq" id="WP_342692951.1">
    <property type="nucleotide sequence ID" value="NZ_JBCGDP010000019.1"/>
</dbReference>
<sequence length="278" mass="30996">MFKKLLLVFPIICLGSVKNNINSIPRNELAETNFFKSLTNTSLIDTTKNKKDFHFSDIIDSKNEVFNSISYKRSKFLFLANIAQSYRLASSPDGLNSEQKKYFRDLKSGISYDLTAYYVKDGRNGFGVKYNVYQSSGTIKNQSIILNDGTVISGAFSDDISITFIGPSIILSENESARTGEANLELAIGYIGYQNDSKIIGNPLKITGGNLGMIGGMGYHFRLAPNFLIGPQVNFIGGMLKKLKYTYADGTSETIKLNEEEYENLWRIDLAIGAKLRF</sequence>
<name>A0ABU9NUR0_9FLAO</name>
<dbReference type="EMBL" id="JBCGDP010000019">
    <property type="protein sequence ID" value="MEM0578107.1"/>
    <property type="molecule type" value="Genomic_DNA"/>
</dbReference>